<dbReference type="AlphaFoldDB" id="E6QIG5"/>
<comment type="caution">
    <text evidence="2">The sequence shown here is derived from an EMBL/GenBank/DDBJ whole genome shotgun (WGS) entry which is preliminary data.</text>
</comment>
<sequence length="112" mass="12608">MNNPFYRLTRFRIFRILLPSLLAAWIGWNDFRPLYSKEGALFAVFLVFVLMASMVYASDRFSGKVSANFVKTLTSTEEGLSSMKSMAITAAATLFVYTLGIWSVARSFGLLK</sequence>
<accession>E6QIG5</accession>
<evidence type="ECO:0000313" key="2">
    <source>
        <dbReference type="EMBL" id="CBI07031.1"/>
    </source>
</evidence>
<keyword evidence="1" id="KW-0812">Transmembrane</keyword>
<organism evidence="2">
    <name type="scientific">mine drainage metagenome</name>
    <dbReference type="NCBI Taxonomy" id="410659"/>
    <lineage>
        <taxon>unclassified sequences</taxon>
        <taxon>metagenomes</taxon>
        <taxon>ecological metagenomes</taxon>
    </lineage>
</organism>
<protein>
    <submittedName>
        <fullName evidence="2">Uncharacterized protein</fullName>
    </submittedName>
</protein>
<feature type="transmembrane region" description="Helical" evidence="1">
    <location>
        <begin position="12"/>
        <end position="28"/>
    </location>
</feature>
<reference evidence="2" key="1">
    <citation type="submission" date="2009-10" db="EMBL/GenBank/DDBJ databases">
        <title>Diversity of trophic interactions inside an arsenic-rich microbial ecosystem.</title>
        <authorList>
            <person name="Bertin P.N."/>
            <person name="Heinrich-Salmeron A."/>
            <person name="Pelletier E."/>
            <person name="Goulhen-Chollet F."/>
            <person name="Arsene-Ploetze F."/>
            <person name="Gallien S."/>
            <person name="Calteau A."/>
            <person name="Vallenet D."/>
            <person name="Casiot C."/>
            <person name="Chane-Woon-Ming B."/>
            <person name="Giloteaux L."/>
            <person name="Barakat M."/>
            <person name="Bonnefoy V."/>
            <person name="Bruneel O."/>
            <person name="Chandler M."/>
            <person name="Cleiss J."/>
            <person name="Duran R."/>
            <person name="Elbaz-Poulichet F."/>
            <person name="Fonknechten N."/>
            <person name="Lauga B."/>
            <person name="Mornico D."/>
            <person name="Ortet P."/>
            <person name="Schaeffer C."/>
            <person name="Siguier P."/>
            <person name="Alexander Thil Smith A."/>
            <person name="Van Dorsselaer A."/>
            <person name="Weissenbach J."/>
            <person name="Medigue C."/>
            <person name="Le Paslier D."/>
        </authorList>
    </citation>
    <scope>NUCLEOTIDE SEQUENCE</scope>
</reference>
<feature type="transmembrane region" description="Helical" evidence="1">
    <location>
        <begin position="40"/>
        <end position="57"/>
    </location>
</feature>
<evidence type="ECO:0000256" key="1">
    <source>
        <dbReference type="SAM" id="Phobius"/>
    </source>
</evidence>
<dbReference type="EMBL" id="CABQ01000053">
    <property type="protein sequence ID" value="CBI07031.1"/>
    <property type="molecule type" value="Genomic_DNA"/>
</dbReference>
<proteinExistence type="predicted"/>
<keyword evidence="1" id="KW-0472">Membrane</keyword>
<gene>
    <name evidence="2" type="ORF">CARN6_0337</name>
</gene>
<keyword evidence="1" id="KW-1133">Transmembrane helix</keyword>
<name>E6QIG5_9ZZZZ</name>
<feature type="transmembrane region" description="Helical" evidence="1">
    <location>
        <begin position="86"/>
        <end position="105"/>
    </location>
</feature>